<dbReference type="InterPro" id="IPR045863">
    <property type="entry name" value="CorA_TM1_TM2"/>
</dbReference>
<name>A0A5B8RUR8_9BURK</name>
<dbReference type="GO" id="GO:0005886">
    <property type="term" value="C:plasma membrane"/>
    <property type="evidence" value="ECO:0007669"/>
    <property type="project" value="UniProtKB-SubCell"/>
</dbReference>
<keyword evidence="4 8" id="KW-1003">Cell membrane</keyword>
<dbReference type="FunFam" id="1.20.58.340:FF:000012">
    <property type="entry name" value="Magnesium transport protein CorA"/>
    <property type="match status" value="1"/>
</dbReference>
<dbReference type="Pfam" id="PF01544">
    <property type="entry name" value="CorA"/>
    <property type="match status" value="1"/>
</dbReference>
<dbReference type="SUPFAM" id="SSF143865">
    <property type="entry name" value="CorA soluble domain-like"/>
    <property type="match status" value="1"/>
</dbReference>
<feature type="transmembrane region" description="Helical" evidence="8">
    <location>
        <begin position="310"/>
        <end position="329"/>
    </location>
</feature>
<comment type="function">
    <text evidence="8">Mediates influx of magnesium ions.</text>
</comment>
<evidence type="ECO:0000256" key="2">
    <source>
        <dbReference type="ARBA" id="ARBA00009765"/>
    </source>
</evidence>
<dbReference type="NCBIfam" id="TIGR00383">
    <property type="entry name" value="corA"/>
    <property type="match status" value="1"/>
</dbReference>
<evidence type="ECO:0000313" key="10">
    <source>
        <dbReference type="EMBL" id="QEA12853.1"/>
    </source>
</evidence>
<organism evidence="10 11">
    <name type="scientific">Comamonas flocculans</name>
    <dbReference type="NCBI Taxonomy" id="2597701"/>
    <lineage>
        <taxon>Bacteria</taxon>
        <taxon>Pseudomonadati</taxon>
        <taxon>Pseudomonadota</taxon>
        <taxon>Betaproteobacteria</taxon>
        <taxon>Burkholderiales</taxon>
        <taxon>Comamonadaceae</taxon>
        <taxon>Comamonas</taxon>
    </lineage>
</organism>
<gene>
    <name evidence="8 10" type="primary">corA</name>
    <name evidence="10" type="ORF">FOZ74_07335</name>
</gene>
<keyword evidence="8" id="KW-0406">Ion transport</keyword>
<dbReference type="AlphaFoldDB" id="A0A5B8RUR8"/>
<keyword evidence="3 8" id="KW-0813">Transport</keyword>
<dbReference type="SUPFAM" id="SSF144083">
    <property type="entry name" value="Magnesium transport protein CorA, transmembrane region"/>
    <property type="match status" value="1"/>
</dbReference>
<keyword evidence="8" id="KW-0460">Magnesium</keyword>
<reference evidence="10 11" key="1">
    <citation type="submission" date="2019-07" db="EMBL/GenBank/DDBJ databases">
        <title>Complete genome sequence of Comamonas sp. NLF 7-7 isolated from livestock.</title>
        <authorList>
            <person name="Kim D.H."/>
            <person name="Kim J.G."/>
        </authorList>
    </citation>
    <scope>NUCLEOTIDE SEQUENCE [LARGE SCALE GENOMIC DNA]</scope>
    <source>
        <strain evidence="10 11">NLF 7-7</strain>
    </source>
</reference>
<dbReference type="KEGG" id="cof:FOZ74_07335"/>
<keyword evidence="5 8" id="KW-0812">Transmembrane</keyword>
<dbReference type="CDD" id="cd12828">
    <property type="entry name" value="TmCorA-like_1"/>
    <property type="match status" value="1"/>
</dbReference>
<evidence type="ECO:0000313" key="11">
    <source>
        <dbReference type="Proteomes" id="UP000321199"/>
    </source>
</evidence>
<sequence length="373" mass="42098">MKRKRPAPRPPTPRYRHGHYLGRLRPGATPGSLRDAETPARGGASLSLLRYDAHGMVQEQSAVQPNAQLLPQPGETGVSWLHLQGRPTAAQMQALGQVFGLHPLALEDVLQEEALPKCEVFDGQLFVVLQLVQREADGGCSAEPVAFFLGPGYVISIGDGPSALFEPVRQRIRGGAHICSFGADHLLYALIDVVVDSAFGLLQQLGERLDALEDEILEYPGRESRRQIHYARRELVLMRRAWWPQREVIATLTRNDERLLSQATRVYLRDCHDHAVIVVDLVESCREMASSLLDVYLSAVNQRMNDIMKVLTIIATIFMPLSFITGVYGMNFDTDSPWNMPELHWRFGYWYALGLMGTVVLVMLAYFKHRRWW</sequence>
<dbReference type="Gene3D" id="1.20.58.340">
    <property type="entry name" value="Magnesium transport protein CorA, transmembrane region"/>
    <property type="match status" value="2"/>
</dbReference>
<feature type="transmembrane region" description="Helical" evidence="8">
    <location>
        <begin position="349"/>
        <end position="367"/>
    </location>
</feature>
<keyword evidence="11" id="KW-1185">Reference proteome</keyword>
<dbReference type="InterPro" id="IPR045861">
    <property type="entry name" value="CorA_cytoplasmic_dom"/>
</dbReference>
<dbReference type="EMBL" id="CP042344">
    <property type="protein sequence ID" value="QEA12853.1"/>
    <property type="molecule type" value="Genomic_DNA"/>
</dbReference>
<proteinExistence type="inferred from homology"/>
<dbReference type="GO" id="GO:0015087">
    <property type="term" value="F:cobalt ion transmembrane transporter activity"/>
    <property type="evidence" value="ECO:0007669"/>
    <property type="project" value="UniProtKB-UniRule"/>
</dbReference>
<keyword evidence="7 8" id="KW-0472">Membrane</keyword>
<evidence type="ECO:0000256" key="7">
    <source>
        <dbReference type="ARBA" id="ARBA00023136"/>
    </source>
</evidence>
<evidence type="ECO:0000256" key="5">
    <source>
        <dbReference type="ARBA" id="ARBA00022692"/>
    </source>
</evidence>
<dbReference type="Gene3D" id="3.30.460.20">
    <property type="entry name" value="CorA soluble domain-like"/>
    <property type="match status" value="1"/>
</dbReference>
<comment type="subcellular location">
    <subcellularLocation>
        <location evidence="1">Cell membrane</location>
        <topology evidence="1">Multi-pass membrane protein</topology>
    </subcellularLocation>
    <subcellularLocation>
        <location evidence="8">Membrane</location>
        <topology evidence="8">Multi-pass membrane protein</topology>
    </subcellularLocation>
</comment>
<evidence type="ECO:0000256" key="3">
    <source>
        <dbReference type="ARBA" id="ARBA00022448"/>
    </source>
</evidence>
<accession>A0A5B8RUR8</accession>
<evidence type="ECO:0000256" key="1">
    <source>
        <dbReference type="ARBA" id="ARBA00004651"/>
    </source>
</evidence>
<dbReference type="PANTHER" id="PTHR46494:SF1">
    <property type="entry name" value="CORA FAMILY METAL ION TRANSPORTER (EUROFUNG)"/>
    <property type="match status" value="1"/>
</dbReference>
<dbReference type="InterPro" id="IPR002523">
    <property type="entry name" value="MgTranspt_CorA/ZnTranspt_ZntB"/>
</dbReference>
<evidence type="ECO:0000256" key="4">
    <source>
        <dbReference type="ARBA" id="ARBA00022475"/>
    </source>
</evidence>
<evidence type="ECO:0000256" key="6">
    <source>
        <dbReference type="ARBA" id="ARBA00022989"/>
    </source>
</evidence>
<comment type="similarity">
    <text evidence="2 8">Belongs to the CorA metal ion transporter (MIT) (TC 1.A.35) family.</text>
</comment>
<protein>
    <recommendedName>
        <fullName evidence="8">Magnesium transport protein CorA</fullName>
    </recommendedName>
</protein>
<dbReference type="RefSeq" id="WP_146912446.1">
    <property type="nucleotide sequence ID" value="NZ_CP042344.1"/>
</dbReference>
<dbReference type="Proteomes" id="UP000321199">
    <property type="component" value="Chromosome"/>
</dbReference>
<evidence type="ECO:0000256" key="9">
    <source>
        <dbReference type="SAM" id="MobiDB-lite"/>
    </source>
</evidence>
<dbReference type="GO" id="GO:0050897">
    <property type="term" value="F:cobalt ion binding"/>
    <property type="evidence" value="ECO:0007669"/>
    <property type="project" value="TreeGrafter"/>
</dbReference>
<dbReference type="PANTHER" id="PTHR46494">
    <property type="entry name" value="CORA FAMILY METAL ION TRANSPORTER (EUROFUNG)"/>
    <property type="match status" value="1"/>
</dbReference>
<dbReference type="InterPro" id="IPR004488">
    <property type="entry name" value="Mg/Co-transport_prot_CorA"/>
</dbReference>
<feature type="region of interest" description="Disordered" evidence="9">
    <location>
        <begin position="1"/>
        <end position="40"/>
    </location>
</feature>
<dbReference type="GO" id="GO:0000287">
    <property type="term" value="F:magnesium ion binding"/>
    <property type="evidence" value="ECO:0007669"/>
    <property type="project" value="TreeGrafter"/>
</dbReference>
<keyword evidence="6 8" id="KW-1133">Transmembrane helix</keyword>
<evidence type="ECO:0000256" key="8">
    <source>
        <dbReference type="RuleBase" id="RU362010"/>
    </source>
</evidence>
<dbReference type="GO" id="GO:0015095">
    <property type="term" value="F:magnesium ion transmembrane transporter activity"/>
    <property type="evidence" value="ECO:0007669"/>
    <property type="project" value="UniProtKB-UniRule"/>
</dbReference>
<dbReference type="OrthoDB" id="9803416at2"/>